<dbReference type="InterPro" id="IPR000866">
    <property type="entry name" value="AhpC/TSA"/>
</dbReference>
<dbReference type="AlphaFoldDB" id="A0A8J2UJJ5"/>
<proteinExistence type="predicted"/>
<feature type="domain" description="Thioredoxin" evidence="4">
    <location>
        <begin position="336"/>
        <end position="490"/>
    </location>
</feature>
<dbReference type="EMBL" id="BMJC01000009">
    <property type="protein sequence ID" value="GGB25431.1"/>
    <property type="molecule type" value="Genomic_DNA"/>
</dbReference>
<reference evidence="5" key="2">
    <citation type="submission" date="2020-09" db="EMBL/GenBank/DDBJ databases">
        <authorList>
            <person name="Sun Q."/>
            <person name="Zhou Y."/>
        </authorList>
    </citation>
    <scope>NUCLEOTIDE SEQUENCE</scope>
    <source>
        <strain evidence="5">CGMCC 1.15448</strain>
    </source>
</reference>
<sequence>MQKKLFRPLLSIGLLFGLYSASAQPRSPQVDSLVNMKDTAVVQARLDQLLKSTKESDFNTAVYYYARQNDVANFERTRDIAITRFPQGTFAYIQVGNALVGEKDPVKKEALLKTLVKNFPDHDHDHQNAMYYFDVANTYAAQKGKQANLPKVKEYAAKVDDKGILSIIVETLFTNGHTQLASALTQEMMDSLKAILASGDPNLVNPAPPQPGQPPRPDPKRLYDHYSLLYARILNKQGHPAEALPYAKQAYESTKTPSWDFTREYVNILLANHQYAEAFPLMVKACRQGQATPEIKEKLKEAYVSTNGSTNGYDTLLASISAELRDSANAQVAKYATTKSPAPTFTLKNLLGQTVSLESLKGKVVILDFWATWCGPCKRSFPAMQQAVNKYKEDKGVVFLFIDTWERAKDPEAGVKEYIATSKYSFNVLLDLQDPTTRKNNVVESYKVSGIPTKFIIDKNGDIAYRLTGFSGGDDFAVEELSAMIESARDKPLSIGDDAPPFKVAYWLKGTPGPGIEPGKINIVEFWATWCQPCLAGIPHLSHLAEEYKNVKVFGISVYERAAATQDSLNRFINGPKGQQMQYIVGADDTTRYMVSNWLKPTGQRGIPFAIIVDKQGKIAWMGHPATMDKPLQQIAAGQWDLKIARRQFEENKRLDSIDGAIIPEFNDYLNNNKYQAGLKAIDALVVKEPGLKYRHFTGHYTFVLLLDTDPEKAVAFARAEWTAADIPDWKSVSDMLLYSKEHKKNLPPSAWLLGVDALQAELDHYPWSMDPATTYDQMASFETLAGDKQKALDYSQKALDYKTISVKSANP</sequence>
<comment type="caution">
    <text evidence="5">The sequence shown here is derived from an EMBL/GenBank/DDBJ whole genome shotgun (WGS) entry which is preliminary data.</text>
</comment>
<dbReference type="Gene3D" id="1.25.40.10">
    <property type="entry name" value="Tetratricopeptide repeat domain"/>
    <property type="match status" value="1"/>
</dbReference>
<reference evidence="5" key="1">
    <citation type="journal article" date="2014" name="Int. J. Syst. Evol. Microbiol.">
        <title>Complete genome sequence of Corynebacterium casei LMG S-19264T (=DSM 44701T), isolated from a smear-ripened cheese.</title>
        <authorList>
            <consortium name="US DOE Joint Genome Institute (JGI-PGF)"/>
            <person name="Walter F."/>
            <person name="Albersmeier A."/>
            <person name="Kalinowski J."/>
            <person name="Ruckert C."/>
        </authorList>
    </citation>
    <scope>NUCLEOTIDE SEQUENCE</scope>
    <source>
        <strain evidence="5">CGMCC 1.15448</strain>
    </source>
</reference>
<evidence type="ECO:0000256" key="1">
    <source>
        <dbReference type="ARBA" id="ARBA00023284"/>
    </source>
</evidence>
<keyword evidence="3" id="KW-0732">Signal</keyword>
<dbReference type="InterPro" id="IPR036249">
    <property type="entry name" value="Thioredoxin-like_sf"/>
</dbReference>
<dbReference type="InterPro" id="IPR050553">
    <property type="entry name" value="Thioredoxin_ResA/DsbE_sf"/>
</dbReference>
<dbReference type="GO" id="GO:0016209">
    <property type="term" value="F:antioxidant activity"/>
    <property type="evidence" value="ECO:0007669"/>
    <property type="project" value="InterPro"/>
</dbReference>
<dbReference type="InterPro" id="IPR013766">
    <property type="entry name" value="Thioredoxin_domain"/>
</dbReference>
<dbReference type="PANTHER" id="PTHR42852:SF13">
    <property type="entry name" value="PROTEIN DIPZ"/>
    <property type="match status" value="1"/>
</dbReference>
<dbReference type="InterPro" id="IPR017937">
    <property type="entry name" value="Thioredoxin_CS"/>
</dbReference>
<keyword evidence="6" id="KW-1185">Reference proteome</keyword>
<name>A0A8J2UJJ5_9BACT</name>
<feature type="compositionally biased region" description="Pro residues" evidence="2">
    <location>
        <begin position="206"/>
        <end position="216"/>
    </location>
</feature>
<dbReference type="PANTHER" id="PTHR42852">
    <property type="entry name" value="THIOL:DISULFIDE INTERCHANGE PROTEIN DSBE"/>
    <property type="match status" value="1"/>
</dbReference>
<dbReference type="Pfam" id="PF00578">
    <property type="entry name" value="AhpC-TSA"/>
    <property type="match status" value="2"/>
</dbReference>
<dbReference type="Gene3D" id="3.40.30.10">
    <property type="entry name" value="Glutaredoxin"/>
    <property type="match status" value="2"/>
</dbReference>
<feature type="signal peptide" evidence="3">
    <location>
        <begin position="1"/>
        <end position="23"/>
    </location>
</feature>
<evidence type="ECO:0000313" key="5">
    <source>
        <dbReference type="EMBL" id="GGB25431.1"/>
    </source>
</evidence>
<protein>
    <recommendedName>
        <fullName evidence="4">Thioredoxin domain-containing protein</fullName>
    </recommendedName>
</protein>
<dbReference type="RefSeq" id="WP_188938144.1">
    <property type="nucleotide sequence ID" value="NZ_BMJC01000009.1"/>
</dbReference>
<organism evidence="5 6">
    <name type="scientific">Puia dinghuensis</name>
    <dbReference type="NCBI Taxonomy" id="1792502"/>
    <lineage>
        <taxon>Bacteria</taxon>
        <taxon>Pseudomonadati</taxon>
        <taxon>Bacteroidota</taxon>
        <taxon>Chitinophagia</taxon>
        <taxon>Chitinophagales</taxon>
        <taxon>Chitinophagaceae</taxon>
        <taxon>Puia</taxon>
    </lineage>
</organism>
<evidence type="ECO:0000259" key="4">
    <source>
        <dbReference type="PROSITE" id="PS51352"/>
    </source>
</evidence>
<dbReference type="GO" id="GO:0006950">
    <property type="term" value="P:response to stress"/>
    <property type="evidence" value="ECO:0007669"/>
    <property type="project" value="UniProtKB-ARBA"/>
</dbReference>
<evidence type="ECO:0000313" key="6">
    <source>
        <dbReference type="Proteomes" id="UP000607559"/>
    </source>
</evidence>
<evidence type="ECO:0000256" key="2">
    <source>
        <dbReference type="SAM" id="MobiDB-lite"/>
    </source>
</evidence>
<keyword evidence="1" id="KW-0676">Redox-active center</keyword>
<feature type="region of interest" description="Disordered" evidence="2">
    <location>
        <begin position="199"/>
        <end position="220"/>
    </location>
</feature>
<dbReference type="GO" id="GO:0016491">
    <property type="term" value="F:oxidoreductase activity"/>
    <property type="evidence" value="ECO:0007669"/>
    <property type="project" value="InterPro"/>
</dbReference>
<dbReference type="SUPFAM" id="SSF52833">
    <property type="entry name" value="Thioredoxin-like"/>
    <property type="match status" value="2"/>
</dbReference>
<dbReference type="CDD" id="cd02966">
    <property type="entry name" value="TlpA_like_family"/>
    <property type="match status" value="2"/>
</dbReference>
<feature type="chain" id="PRO_5035253560" description="Thioredoxin domain-containing protein" evidence="3">
    <location>
        <begin position="24"/>
        <end position="812"/>
    </location>
</feature>
<accession>A0A8J2UJJ5</accession>
<dbReference type="PROSITE" id="PS00194">
    <property type="entry name" value="THIOREDOXIN_1"/>
    <property type="match status" value="1"/>
</dbReference>
<evidence type="ECO:0000256" key="3">
    <source>
        <dbReference type="SAM" id="SignalP"/>
    </source>
</evidence>
<gene>
    <name evidence="5" type="ORF">GCM10011511_56700</name>
</gene>
<dbReference type="Proteomes" id="UP000607559">
    <property type="component" value="Unassembled WGS sequence"/>
</dbReference>
<feature type="domain" description="Thioredoxin" evidence="4">
    <location>
        <begin position="493"/>
        <end position="640"/>
    </location>
</feature>
<dbReference type="InterPro" id="IPR011990">
    <property type="entry name" value="TPR-like_helical_dom_sf"/>
</dbReference>
<dbReference type="PROSITE" id="PS51352">
    <property type="entry name" value="THIOREDOXIN_2"/>
    <property type="match status" value="2"/>
</dbReference>